<dbReference type="EMBL" id="LQRA01000059">
    <property type="protein sequence ID" value="KZE77706.1"/>
    <property type="molecule type" value="Genomic_DNA"/>
</dbReference>
<keyword evidence="2 7" id="KW-0378">Hydrolase</keyword>
<dbReference type="Proteomes" id="UP000076563">
    <property type="component" value="Unassembled WGS sequence"/>
</dbReference>
<evidence type="ECO:0000256" key="3">
    <source>
        <dbReference type="ARBA" id="ARBA00023295"/>
    </source>
</evidence>
<evidence type="ECO:0000256" key="2">
    <source>
        <dbReference type="ARBA" id="ARBA00022801"/>
    </source>
</evidence>
<dbReference type="InterPro" id="IPR008979">
    <property type="entry name" value="Galactose-bd-like_sf"/>
</dbReference>
<keyword evidence="3" id="KW-0326">Glycosidase</keyword>
<dbReference type="RefSeq" id="WP_063183555.1">
    <property type="nucleotide sequence ID" value="NZ_LQRA01000059.1"/>
</dbReference>
<dbReference type="PANTHER" id="PTHR42732">
    <property type="entry name" value="BETA-GALACTOSIDASE"/>
    <property type="match status" value="1"/>
</dbReference>
<dbReference type="InterPro" id="IPR006103">
    <property type="entry name" value="Glyco_hydro_2_cat"/>
</dbReference>
<dbReference type="InterPro" id="IPR017853">
    <property type="entry name" value="GH"/>
</dbReference>
<sequence length="593" mass="68723">MQQQPRPEYPRPQFVREEWLNLNGTWEFAFDDSGSGDREKWYIPGNGSEETVFSHRITVPFCFQSILSCISDTSVHDTVWYRKKVTLPHSFSDKRVLLHFGAVDYRASVWVNGQLAMTHEGGHVPFGGDITDLLQEDENCIVVKAEDFSRDKRLPRGKQFWEDESRMIWYTRTTGIWQTVWMEAVATTHLDRLWLTPDIDRDEIQLRIGIKGRKDRNEVSVKAVITFGGEHVTTEMFQINHDLESRSIGLNDFHDHGMGRLWSPETPNLYDVEFIVLVDGVETDRVKSYFGMRKISIEHGKICLNNRPIVMKMVLDQGYFPDGILTAPTDEALRQDVELTKAMGFNGSRKHQKVEDPRFLYWCDKLGLLVWGEMANAYDYSVEYAQRFAQEWQEAVIRDYNHPCIVAWVPLNESWGVPNILIDRRQQHHAQAMYYLTKSIDEHRPVISNDGWEHMKSDLCTIHDYEWREEVLTERYSTIRSAAQSMPANRRIHVGGMSYADEPILLSEFGGISFRKSDWEGWGYSGATDEEDFLKRLAAVVRPALHSPVLQGFCYTQLTDVEQEINGLLTYDRVPKVPLEQIRAIVEGNAWTK</sequence>
<name>A0A163XD56_9BACL</name>
<feature type="domain" description="Glycosyl hydrolases family 2 sugar binding" evidence="6">
    <location>
        <begin position="21"/>
        <end position="149"/>
    </location>
</feature>
<comment type="similarity">
    <text evidence="1">Belongs to the glycosyl hydrolase 2 family.</text>
</comment>
<evidence type="ECO:0000313" key="8">
    <source>
        <dbReference type="Proteomes" id="UP000076563"/>
    </source>
</evidence>
<dbReference type="GO" id="GO:0005975">
    <property type="term" value="P:carbohydrate metabolic process"/>
    <property type="evidence" value="ECO:0007669"/>
    <property type="project" value="InterPro"/>
</dbReference>
<dbReference type="Gene3D" id="3.20.20.80">
    <property type="entry name" value="Glycosidases"/>
    <property type="match status" value="1"/>
</dbReference>
<accession>A0A163XD56</accession>
<dbReference type="InterPro" id="IPR006102">
    <property type="entry name" value="Ig-like_GH2"/>
</dbReference>
<dbReference type="PANTHER" id="PTHR42732:SF3">
    <property type="entry name" value="HYDROLASE"/>
    <property type="match status" value="1"/>
</dbReference>
<dbReference type="Pfam" id="PF02837">
    <property type="entry name" value="Glyco_hydro_2_N"/>
    <property type="match status" value="1"/>
</dbReference>
<evidence type="ECO:0000259" key="6">
    <source>
        <dbReference type="Pfam" id="PF02837"/>
    </source>
</evidence>
<dbReference type="GO" id="GO:0004553">
    <property type="term" value="F:hydrolase activity, hydrolyzing O-glycosyl compounds"/>
    <property type="evidence" value="ECO:0007669"/>
    <property type="project" value="InterPro"/>
</dbReference>
<dbReference type="Pfam" id="PF00703">
    <property type="entry name" value="Glyco_hydro_2"/>
    <property type="match status" value="1"/>
</dbReference>
<evidence type="ECO:0000313" key="7">
    <source>
        <dbReference type="EMBL" id="KZE77706.1"/>
    </source>
</evidence>
<dbReference type="Gene3D" id="2.60.40.10">
    <property type="entry name" value="Immunoglobulins"/>
    <property type="match status" value="1"/>
</dbReference>
<dbReference type="SUPFAM" id="SSF49785">
    <property type="entry name" value="Galactose-binding domain-like"/>
    <property type="match status" value="1"/>
</dbReference>
<proteinExistence type="inferred from homology"/>
<evidence type="ECO:0000259" key="5">
    <source>
        <dbReference type="Pfam" id="PF02836"/>
    </source>
</evidence>
<dbReference type="Gene3D" id="2.60.120.260">
    <property type="entry name" value="Galactose-binding domain-like"/>
    <property type="match status" value="1"/>
</dbReference>
<dbReference type="InterPro" id="IPR013783">
    <property type="entry name" value="Ig-like_fold"/>
</dbReference>
<evidence type="ECO:0000256" key="1">
    <source>
        <dbReference type="ARBA" id="ARBA00007401"/>
    </source>
</evidence>
<dbReference type="STRING" id="1007103.GCA_000213315_06658"/>
<feature type="domain" description="Glycoside hydrolase family 2 catalytic" evidence="5">
    <location>
        <begin position="296"/>
        <end position="474"/>
    </location>
</feature>
<dbReference type="SUPFAM" id="SSF51445">
    <property type="entry name" value="(Trans)glycosidases"/>
    <property type="match status" value="1"/>
</dbReference>
<gene>
    <name evidence="7" type="ORF">AV654_20830</name>
</gene>
<dbReference type="SUPFAM" id="SSF49303">
    <property type="entry name" value="beta-Galactosidase/glucuronidase domain"/>
    <property type="match status" value="1"/>
</dbReference>
<comment type="caution">
    <text evidence="7">The sequence shown here is derived from an EMBL/GenBank/DDBJ whole genome shotgun (WGS) entry which is preliminary data.</text>
</comment>
<dbReference type="InterPro" id="IPR051913">
    <property type="entry name" value="GH2_Domain-Containing"/>
</dbReference>
<keyword evidence="8" id="KW-1185">Reference proteome</keyword>
<organism evidence="7 8">
    <name type="scientific">Paenibacillus elgii</name>
    <dbReference type="NCBI Taxonomy" id="189691"/>
    <lineage>
        <taxon>Bacteria</taxon>
        <taxon>Bacillati</taxon>
        <taxon>Bacillota</taxon>
        <taxon>Bacilli</taxon>
        <taxon>Bacillales</taxon>
        <taxon>Paenibacillaceae</taxon>
        <taxon>Paenibacillus</taxon>
    </lineage>
</organism>
<feature type="domain" description="Glycoside hydrolase family 2 immunoglobulin-like beta-sandwich" evidence="4">
    <location>
        <begin position="188"/>
        <end position="293"/>
    </location>
</feature>
<reference evidence="8" key="1">
    <citation type="submission" date="2016-01" db="EMBL/GenBank/DDBJ databases">
        <title>Draft genome of Chromobacterium sp. F49.</title>
        <authorList>
            <person name="Hong K.W."/>
        </authorList>
    </citation>
    <scope>NUCLEOTIDE SEQUENCE [LARGE SCALE GENOMIC DNA]</scope>
    <source>
        <strain evidence="8">M63</strain>
    </source>
</reference>
<dbReference type="InterPro" id="IPR006104">
    <property type="entry name" value="Glyco_hydro_2_N"/>
</dbReference>
<dbReference type="OrthoDB" id="9762066at2"/>
<evidence type="ECO:0000259" key="4">
    <source>
        <dbReference type="Pfam" id="PF00703"/>
    </source>
</evidence>
<dbReference type="AlphaFoldDB" id="A0A163XD56"/>
<dbReference type="Pfam" id="PF02836">
    <property type="entry name" value="Glyco_hydro_2_C"/>
    <property type="match status" value="1"/>
</dbReference>
<protein>
    <submittedName>
        <fullName evidence="7">Glycoside hydrolase family 2</fullName>
    </submittedName>
</protein>
<dbReference type="InterPro" id="IPR036156">
    <property type="entry name" value="Beta-gal/glucu_dom_sf"/>
</dbReference>